<sequence>MADEISQVVEMEYKGVYYLFKGTKAMIAAMARMVKALQEWHNEKYLKKPGNCTWEKLQEVSEGTPAILEFPKEMFDAPTIGKDEKGNILYGKSDFDIYCEKYNLRYCIMPDLNPNDDYIPVAVPTQDMGIHQEQIKAVMSRRIKTEEEKDAEYDAKIVAVKERILNATTEEEKAEAEAELMMLEDAKAQNEKLLNESKAKADRDNVLDFAEYLKQGEGTLAEFNPEMALKQENTCGIVKEYEPYDCMWPVRDAELVPEGKEIYYSQRTKDDKIHYIRRKFVEDEQGHIFSEYYVRIPGTSSEKVYSDFGLSQTEWEKQLPHLLKEAGLENEQPTAVVQSKERFVKYQEFIEENFKNAREEVSGEEKDKTYSSDEAKEFVEKHNENEEVKKAYEDSQFSVLKVESEKLMYDEDDVLCLQTEDGLLRGVMVDSMDEKYAEIFIKGDNTYAIVQPDGKKKEMYGADIIEKNGESVVDAVAKATGRKGR</sequence>
<dbReference type="AlphaFoldDB" id="A0A1H9UPQ4"/>
<dbReference type="RefSeq" id="WP_074730966.1">
    <property type="nucleotide sequence ID" value="NZ_FOGW01000035.1"/>
</dbReference>
<name>A0A1H9UPQ4_9FIRM</name>
<keyword evidence="1" id="KW-0175">Coiled coil</keyword>
<gene>
    <name evidence="2" type="ORF">SAMN02910429_02201</name>
</gene>
<reference evidence="3" key="1">
    <citation type="submission" date="2016-10" db="EMBL/GenBank/DDBJ databases">
        <authorList>
            <person name="Varghese N."/>
            <person name="Submissions S."/>
        </authorList>
    </citation>
    <scope>NUCLEOTIDE SEQUENCE [LARGE SCALE GENOMIC DNA]</scope>
    <source>
        <strain evidence="3">S1b</strain>
    </source>
</reference>
<proteinExistence type="predicted"/>
<evidence type="ECO:0000313" key="2">
    <source>
        <dbReference type="EMBL" id="SES11308.1"/>
    </source>
</evidence>
<evidence type="ECO:0000256" key="1">
    <source>
        <dbReference type="SAM" id="Coils"/>
    </source>
</evidence>
<keyword evidence="3" id="KW-1185">Reference proteome</keyword>
<dbReference type="EMBL" id="FOGW01000035">
    <property type="protein sequence ID" value="SES11308.1"/>
    <property type="molecule type" value="Genomic_DNA"/>
</dbReference>
<feature type="coiled-coil region" evidence="1">
    <location>
        <begin position="157"/>
        <end position="203"/>
    </location>
</feature>
<accession>A0A1H9UPQ4</accession>
<protein>
    <submittedName>
        <fullName evidence="2">Uncharacterized protein</fullName>
    </submittedName>
</protein>
<evidence type="ECO:0000313" key="3">
    <source>
        <dbReference type="Proteomes" id="UP000182471"/>
    </source>
</evidence>
<organism evidence="2 3">
    <name type="scientific">Lachnobacterium bovis</name>
    <dbReference type="NCBI Taxonomy" id="140626"/>
    <lineage>
        <taxon>Bacteria</taxon>
        <taxon>Bacillati</taxon>
        <taxon>Bacillota</taxon>
        <taxon>Clostridia</taxon>
        <taxon>Lachnospirales</taxon>
        <taxon>Lachnospiraceae</taxon>
        <taxon>Lachnobacterium</taxon>
    </lineage>
</organism>
<dbReference type="Proteomes" id="UP000182471">
    <property type="component" value="Unassembled WGS sequence"/>
</dbReference>